<reference evidence="2 3" key="2">
    <citation type="submission" date="2018-11" db="EMBL/GenBank/DDBJ databases">
        <authorList>
            <consortium name="Pathogen Informatics"/>
        </authorList>
    </citation>
    <scope>NUCLEOTIDE SEQUENCE [LARGE SCALE GENOMIC DNA]</scope>
</reference>
<gene>
    <name evidence="2" type="ORF">GPUH_LOCUS6747</name>
</gene>
<accession>A0A183DDF6</accession>
<keyword evidence="3" id="KW-1185">Reference proteome</keyword>
<dbReference type="WBParaSite" id="GPUH_0000675601-mRNA-1">
    <property type="protein sequence ID" value="GPUH_0000675601-mRNA-1"/>
    <property type="gene ID" value="GPUH_0000675601"/>
</dbReference>
<dbReference type="AlphaFoldDB" id="A0A183DDF6"/>
<feature type="compositionally biased region" description="Polar residues" evidence="1">
    <location>
        <begin position="35"/>
        <end position="61"/>
    </location>
</feature>
<evidence type="ECO:0000313" key="4">
    <source>
        <dbReference type="WBParaSite" id="GPUH_0000675601-mRNA-1"/>
    </source>
</evidence>
<feature type="region of interest" description="Disordered" evidence="1">
    <location>
        <begin position="32"/>
        <end position="68"/>
    </location>
</feature>
<name>A0A183DDF6_9BILA</name>
<dbReference type="Proteomes" id="UP000271098">
    <property type="component" value="Unassembled WGS sequence"/>
</dbReference>
<reference evidence="4" key="1">
    <citation type="submission" date="2016-06" db="UniProtKB">
        <authorList>
            <consortium name="WormBaseParasite"/>
        </authorList>
    </citation>
    <scope>IDENTIFICATION</scope>
</reference>
<proteinExistence type="predicted"/>
<evidence type="ECO:0000313" key="3">
    <source>
        <dbReference type="Proteomes" id="UP000271098"/>
    </source>
</evidence>
<dbReference type="OrthoDB" id="10571555at2759"/>
<dbReference type="EMBL" id="UYRT01016374">
    <property type="protein sequence ID" value="VDK55948.1"/>
    <property type="molecule type" value="Genomic_DNA"/>
</dbReference>
<evidence type="ECO:0000313" key="2">
    <source>
        <dbReference type="EMBL" id="VDK55948.1"/>
    </source>
</evidence>
<sequence>MIRDMSMFTPISADPFNPLLMQAVPPKKMDALHASKSQGVRISTPVQGGQTSPKPATSPKATSPKLPF</sequence>
<organism evidence="4">
    <name type="scientific">Gongylonema pulchrum</name>
    <dbReference type="NCBI Taxonomy" id="637853"/>
    <lineage>
        <taxon>Eukaryota</taxon>
        <taxon>Metazoa</taxon>
        <taxon>Ecdysozoa</taxon>
        <taxon>Nematoda</taxon>
        <taxon>Chromadorea</taxon>
        <taxon>Rhabditida</taxon>
        <taxon>Spirurina</taxon>
        <taxon>Spiruromorpha</taxon>
        <taxon>Spiruroidea</taxon>
        <taxon>Gongylonematidae</taxon>
        <taxon>Gongylonema</taxon>
    </lineage>
</organism>
<evidence type="ECO:0000256" key="1">
    <source>
        <dbReference type="SAM" id="MobiDB-lite"/>
    </source>
</evidence>
<protein>
    <submittedName>
        <fullName evidence="2 4">Uncharacterized protein</fullName>
    </submittedName>
</protein>